<dbReference type="PANTHER" id="PTHR30603">
    <property type="entry name" value="RNA POLYMERASE SIGMA FACTOR RPO"/>
    <property type="match status" value="1"/>
</dbReference>
<dbReference type="InterPro" id="IPR036388">
    <property type="entry name" value="WH-like_DNA-bd_sf"/>
</dbReference>
<reference evidence="3" key="1">
    <citation type="journal article" date="2019" name="Microbiol. Resour. Announc.">
        <title>Complete Genome Sequence of Halomonas olivaria, a Moderately Halophilic Bacterium Isolated from Olive Processing Effluents, Obtained by Nanopore Sequencing.</title>
        <authorList>
            <person name="Nagata S."/>
            <person name="Ii K.M."/>
            <person name="Tsukimi T."/>
            <person name="Miura M.C."/>
            <person name="Galipon J."/>
            <person name="Arakawa K."/>
        </authorList>
    </citation>
    <scope>NUCLEOTIDE SEQUENCE [LARGE SCALE GENOMIC DNA]</scope>
    <source>
        <strain evidence="3">TYRC17</strain>
    </source>
</reference>
<evidence type="ECO:0000259" key="1">
    <source>
        <dbReference type="PROSITE" id="PS00716"/>
    </source>
</evidence>
<dbReference type="PANTHER" id="PTHR30603:SF67">
    <property type="entry name" value="RNA POLYMERASE SIGMA FACTOR RPOS"/>
    <property type="match status" value="1"/>
</dbReference>
<dbReference type="Gene3D" id="1.10.10.10">
    <property type="entry name" value="Winged helix-like DNA-binding domain superfamily/Winged helix DNA-binding domain"/>
    <property type="match status" value="1"/>
</dbReference>
<evidence type="ECO:0000313" key="2">
    <source>
        <dbReference type="EMBL" id="BBI52757.1"/>
    </source>
</evidence>
<dbReference type="InterPro" id="IPR014284">
    <property type="entry name" value="RNA_pol_sigma-70_dom"/>
</dbReference>
<gene>
    <name evidence="2" type="ORF">HORIV_51780</name>
</gene>
<dbReference type="Pfam" id="PF04545">
    <property type="entry name" value="Sigma70_r4"/>
    <property type="match status" value="1"/>
</dbReference>
<dbReference type="InterPro" id="IPR050239">
    <property type="entry name" value="Sigma-70_RNA_pol_init_factors"/>
</dbReference>
<dbReference type="NCBIfam" id="TIGR02937">
    <property type="entry name" value="sigma70-ECF"/>
    <property type="match status" value="1"/>
</dbReference>
<protein>
    <recommendedName>
        <fullName evidence="1">RNA polymerase sigma-70 domain-containing protein</fullName>
    </recommendedName>
</protein>
<accession>A0ABN5X7G2</accession>
<dbReference type="SUPFAM" id="SSF88659">
    <property type="entry name" value="Sigma3 and sigma4 domains of RNA polymerase sigma factors"/>
    <property type="match status" value="1"/>
</dbReference>
<dbReference type="PROSITE" id="PS00716">
    <property type="entry name" value="SIGMA70_2"/>
    <property type="match status" value="1"/>
</dbReference>
<dbReference type="Proteomes" id="UP000289555">
    <property type="component" value="Chromosome"/>
</dbReference>
<sequence>MLGLNERVSSVDYPMGASDKPLIDTLADDEVQGPEARLVDGDVKEHVDLWLDELSEKQREVVVRRFGLRGHESATLEEVGAEIGLTRERVRQIQVEALKKLRRALEKQGLSLEALFET</sequence>
<dbReference type="InterPro" id="IPR000943">
    <property type="entry name" value="RNA_pol_sigma70"/>
</dbReference>
<proteinExistence type="predicted"/>
<dbReference type="EMBL" id="AP019416">
    <property type="protein sequence ID" value="BBI52757.1"/>
    <property type="molecule type" value="Genomic_DNA"/>
</dbReference>
<evidence type="ECO:0000313" key="3">
    <source>
        <dbReference type="Proteomes" id="UP000289555"/>
    </source>
</evidence>
<keyword evidence="3" id="KW-1185">Reference proteome</keyword>
<name>A0ABN5X7G2_9GAMM</name>
<organism evidence="2 3">
    <name type="scientific">Vreelandella olivaria</name>
    <dbReference type="NCBI Taxonomy" id="390919"/>
    <lineage>
        <taxon>Bacteria</taxon>
        <taxon>Pseudomonadati</taxon>
        <taxon>Pseudomonadota</taxon>
        <taxon>Gammaproteobacteria</taxon>
        <taxon>Oceanospirillales</taxon>
        <taxon>Halomonadaceae</taxon>
        <taxon>Vreelandella</taxon>
    </lineage>
</organism>
<dbReference type="InterPro" id="IPR007630">
    <property type="entry name" value="RNA_pol_sigma70_r4"/>
</dbReference>
<dbReference type="CDD" id="cd06171">
    <property type="entry name" value="Sigma70_r4"/>
    <property type="match status" value="1"/>
</dbReference>
<dbReference type="InterPro" id="IPR013324">
    <property type="entry name" value="RNA_pol_sigma_r3/r4-like"/>
</dbReference>
<dbReference type="PRINTS" id="PR00046">
    <property type="entry name" value="SIGMA70FCT"/>
</dbReference>
<feature type="domain" description="RNA polymerase sigma-70" evidence="1">
    <location>
        <begin position="75"/>
        <end position="101"/>
    </location>
</feature>